<evidence type="ECO:0000313" key="2">
    <source>
        <dbReference type="Proteomes" id="UP000002217"/>
    </source>
</evidence>
<proteinExistence type="predicted"/>
<reference evidence="1 2" key="1">
    <citation type="journal article" date="2009" name="Stand. Genomic Sci.">
        <title>Complete genome sequence of Desulfotomaculum acetoxidans type strain (5575).</title>
        <authorList>
            <person name="Spring S."/>
            <person name="Lapidus A."/>
            <person name="Schroder M."/>
            <person name="Gleim D."/>
            <person name="Sims D."/>
            <person name="Meincke L."/>
            <person name="Glavina Del Rio T."/>
            <person name="Tice H."/>
            <person name="Copeland A."/>
            <person name="Cheng J.F."/>
            <person name="Lucas S."/>
            <person name="Chen F."/>
            <person name="Nolan M."/>
            <person name="Bruce D."/>
            <person name="Goodwin L."/>
            <person name="Pitluck S."/>
            <person name="Ivanova N."/>
            <person name="Mavromatis K."/>
            <person name="Mikhailova N."/>
            <person name="Pati A."/>
            <person name="Chen A."/>
            <person name="Palaniappan K."/>
            <person name="Land M."/>
            <person name="Hauser L."/>
            <person name="Chang Y.J."/>
            <person name="Jeffries C.D."/>
            <person name="Chain P."/>
            <person name="Saunders E."/>
            <person name="Brettin T."/>
            <person name="Detter J.C."/>
            <person name="Goker M."/>
            <person name="Bristow J."/>
            <person name="Eisen J.A."/>
            <person name="Markowitz V."/>
            <person name="Hugenholtz P."/>
            <person name="Kyrpides N.C."/>
            <person name="Klenk H.P."/>
            <person name="Han C."/>
        </authorList>
    </citation>
    <scope>NUCLEOTIDE SEQUENCE [LARGE SCALE GENOMIC DNA]</scope>
    <source>
        <strain evidence="2">ATCC 49208 / DSM 771 / VKM B-1644</strain>
    </source>
</reference>
<name>C8VVV4_DESAS</name>
<dbReference type="RefSeq" id="WP_015758931.1">
    <property type="nucleotide sequence ID" value="NC_013216.1"/>
</dbReference>
<dbReference type="KEGG" id="dae:Dtox_3524"/>
<dbReference type="Proteomes" id="UP000002217">
    <property type="component" value="Chromosome"/>
</dbReference>
<dbReference type="AlphaFoldDB" id="C8VVV4"/>
<keyword evidence="2" id="KW-1185">Reference proteome</keyword>
<protein>
    <submittedName>
        <fullName evidence="1">Uncharacterized protein</fullName>
    </submittedName>
</protein>
<organism evidence="1 2">
    <name type="scientific">Desulfofarcimen acetoxidans (strain ATCC 49208 / DSM 771 / KCTC 5769 / VKM B-1644 / 5575)</name>
    <name type="common">Desulfotomaculum acetoxidans</name>
    <dbReference type="NCBI Taxonomy" id="485916"/>
    <lineage>
        <taxon>Bacteria</taxon>
        <taxon>Bacillati</taxon>
        <taxon>Bacillota</taxon>
        <taxon>Clostridia</taxon>
        <taxon>Eubacteriales</taxon>
        <taxon>Peptococcaceae</taxon>
        <taxon>Desulfofarcimen</taxon>
    </lineage>
</organism>
<dbReference type="EMBL" id="CP001720">
    <property type="protein sequence ID" value="ACV64241.1"/>
    <property type="molecule type" value="Genomic_DNA"/>
</dbReference>
<dbReference type="OrthoDB" id="9938611at2"/>
<accession>C8VVV4</accession>
<dbReference type="STRING" id="485916.Dtox_3524"/>
<gene>
    <name evidence="1" type="ordered locus">Dtox_3524</name>
</gene>
<sequence>MNTTVTGEVILAAAGFGQLMTGLSIAEKQAVVVYGTMDGRVLSRFTAAAGIPVYFFETG</sequence>
<evidence type="ECO:0000313" key="1">
    <source>
        <dbReference type="EMBL" id="ACV64241.1"/>
    </source>
</evidence>
<dbReference type="HOGENOM" id="CLU_2952847_0_0_9"/>